<feature type="domain" description="Predicted 3'-5' exonuclease PolB-like" evidence="1">
    <location>
        <begin position="35"/>
        <end position="234"/>
    </location>
</feature>
<dbReference type="InterPro" id="IPR012337">
    <property type="entry name" value="RNaseH-like_sf"/>
</dbReference>
<dbReference type="SUPFAM" id="SSF53098">
    <property type="entry name" value="Ribonuclease H-like"/>
    <property type="match status" value="1"/>
</dbReference>
<organism evidence="2 3">
    <name type="scientific">Sphingomonas corticis</name>
    <dbReference type="NCBI Taxonomy" id="2722791"/>
    <lineage>
        <taxon>Bacteria</taxon>
        <taxon>Pseudomonadati</taxon>
        <taxon>Pseudomonadota</taxon>
        <taxon>Alphaproteobacteria</taxon>
        <taxon>Sphingomonadales</taxon>
        <taxon>Sphingomonadaceae</taxon>
        <taxon>Sphingomonas</taxon>
    </lineage>
</organism>
<accession>A0ABX1CQZ8</accession>
<keyword evidence="3" id="KW-1185">Reference proteome</keyword>
<evidence type="ECO:0000259" key="1">
    <source>
        <dbReference type="Pfam" id="PF10108"/>
    </source>
</evidence>
<reference evidence="2 3" key="1">
    <citation type="submission" date="2020-03" db="EMBL/GenBank/DDBJ databases">
        <authorList>
            <person name="Wang L."/>
            <person name="He N."/>
            <person name="Li Y."/>
            <person name="Fang Y."/>
            <person name="Zhang F."/>
        </authorList>
    </citation>
    <scope>NUCLEOTIDE SEQUENCE [LARGE SCALE GENOMIC DNA]</scope>
    <source>
        <strain evidence="2 3">36D10-4-7</strain>
    </source>
</reference>
<protein>
    <recommendedName>
        <fullName evidence="1">Predicted 3'-5' exonuclease PolB-like domain-containing protein</fullName>
    </recommendedName>
</protein>
<comment type="caution">
    <text evidence="2">The sequence shown here is derived from an EMBL/GenBank/DDBJ whole genome shotgun (WGS) entry which is preliminary data.</text>
</comment>
<dbReference type="Pfam" id="PF10108">
    <property type="entry name" value="DNA_pol_B_exo2"/>
    <property type="match status" value="1"/>
</dbReference>
<evidence type="ECO:0000313" key="2">
    <source>
        <dbReference type="EMBL" id="NJR78745.1"/>
    </source>
</evidence>
<evidence type="ECO:0000313" key="3">
    <source>
        <dbReference type="Proteomes" id="UP000732399"/>
    </source>
</evidence>
<dbReference type="InterPro" id="IPR019288">
    <property type="entry name" value="3'-5'_exonuclease_PolB-like"/>
</dbReference>
<dbReference type="RefSeq" id="WP_168134297.1">
    <property type="nucleotide sequence ID" value="NZ_JAAVJH010000005.1"/>
</dbReference>
<proteinExistence type="predicted"/>
<name>A0ABX1CQZ8_9SPHN</name>
<gene>
    <name evidence="2" type="ORF">HBH26_09110</name>
</gene>
<dbReference type="Proteomes" id="UP000732399">
    <property type="component" value="Unassembled WGS sequence"/>
</dbReference>
<dbReference type="EMBL" id="JAAVJH010000005">
    <property type="protein sequence ID" value="NJR78745.1"/>
    <property type="molecule type" value="Genomic_DNA"/>
</dbReference>
<sequence>MRRGPLPQRDAFNEHHVVVYDIETICDEEPADGSFPPWPRHRPVAAAFLTARWTTEGYAFRLATLMCRPGEEAAFHAKVEQQLPADATGIGFNSRGFDNRVLAIQAMKHVPGFDHAGLARQTFAGRFDGAHCDLADQFGGLGGARPVALAEICHALDIPIKTSTSGGDVGALWRAGQYGAIRDYVREDVLATYLCWLHFIAFVNSDEASIVLPLADLAAWLEREPGLAHLRPFAECRPARAARARAPALRAAAAFARAERRVTQERDEAAFTAGAAAGF</sequence>